<proteinExistence type="predicted"/>
<dbReference type="STRING" id="1044.EH31_10330"/>
<accession>A0A074MCI0</accession>
<evidence type="ECO:0000313" key="1">
    <source>
        <dbReference type="EMBL" id="KEO90475.1"/>
    </source>
</evidence>
<evidence type="ECO:0008006" key="3">
    <source>
        <dbReference type="Google" id="ProtNLM"/>
    </source>
</evidence>
<sequence length="283" mass="31990">MSDVRTLDIRLLDEAFEMQSGYVLDFSDRTMGNFFLEELNLDIDDPKWEREGTSKAKRLRCFLRTVDNATAARTIRSLWEYRQAFGKRDAADDGDFEGRVLDLVGKLSGTRAADSAPSPEPARNSARVAELRRDLIAVSGLAPQARGYAFEKFLRGAFNLYGMMAKNSFRLRGEEIDGSFVLDHETYLFEAKWRFEMTGVDDLLIFDGKLGSRAAWARGLFVSYTGFSEGGLHAFGRGRRTICMNGQDFDEALSRELPLDHVIREKVRRAVETGAPFTPVRDL</sequence>
<dbReference type="EMBL" id="JMIW01000003">
    <property type="protein sequence ID" value="KEO90475.1"/>
    <property type="molecule type" value="Genomic_DNA"/>
</dbReference>
<dbReference type="AlphaFoldDB" id="A0A074MCI0"/>
<gene>
    <name evidence="1" type="ORF">EH31_10330</name>
</gene>
<dbReference type="OrthoDB" id="1395176at2"/>
<dbReference type="InterPro" id="IPR011335">
    <property type="entry name" value="Restrct_endonuc-II-like"/>
</dbReference>
<dbReference type="Proteomes" id="UP000027647">
    <property type="component" value="Unassembled WGS sequence"/>
</dbReference>
<dbReference type="eggNOG" id="COG1715">
    <property type="taxonomic scope" value="Bacteria"/>
</dbReference>
<reference evidence="1 2" key="1">
    <citation type="submission" date="2014-04" db="EMBL/GenBank/DDBJ databases">
        <title>A comprehensive comparison of genomes of Erythrobacter spp. strains.</title>
        <authorList>
            <person name="Zheng Q."/>
        </authorList>
    </citation>
    <scope>NUCLEOTIDE SEQUENCE [LARGE SCALE GENOMIC DNA]</scope>
    <source>
        <strain evidence="1 2">DSM 6997</strain>
    </source>
</reference>
<keyword evidence="2" id="KW-1185">Reference proteome</keyword>
<dbReference type="SUPFAM" id="SSF52980">
    <property type="entry name" value="Restriction endonuclease-like"/>
    <property type="match status" value="1"/>
</dbReference>
<dbReference type="RefSeq" id="WP_034959920.1">
    <property type="nucleotide sequence ID" value="NZ_JMIW01000003.1"/>
</dbReference>
<protein>
    <recommendedName>
        <fullName evidence="3">Restriction endonuclease type IV Mrr domain-containing protein</fullName>
    </recommendedName>
</protein>
<organism evidence="1 2">
    <name type="scientific">Erythrobacter longus</name>
    <dbReference type="NCBI Taxonomy" id="1044"/>
    <lineage>
        <taxon>Bacteria</taxon>
        <taxon>Pseudomonadati</taxon>
        <taxon>Pseudomonadota</taxon>
        <taxon>Alphaproteobacteria</taxon>
        <taxon>Sphingomonadales</taxon>
        <taxon>Erythrobacteraceae</taxon>
        <taxon>Erythrobacter/Porphyrobacter group</taxon>
        <taxon>Erythrobacter</taxon>
    </lineage>
</organism>
<evidence type="ECO:0000313" key="2">
    <source>
        <dbReference type="Proteomes" id="UP000027647"/>
    </source>
</evidence>
<comment type="caution">
    <text evidence="1">The sequence shown here is derived from an EMBL/GenBank/DDBJ whole genome shotgun (WGS) entry which is preliminary data.</text>
</comment>
<name>A0A074MCI0_ERYLO</name>